<dbReference type="EMBL" id="QBMP01000080">
    <property type="protein sequence ID" value="PZO56103.1"/>
    <property type="molecule type" value="Genomic_DNA"/>
</dbReference>
<reference evidence="2 3" key="2">
    <citation type="submission" date="2018-06" db="EMBL/GenBank/DDBJ databases">
        <title>Metagenomic assembly of (sub)arctic Cyanobacteria and their associated microbiome from non-axenic cultures.</title>
        <authorList>
            <person name="Baurain D."/>
        </authorList>
    </citation>
    <scope>NUCLEOTIDE SEQUENCE [LARGE SCALE GENOMIC DNA]</scope>
    <source>
        <strain evidence="2">ULC027bin1</strain>
    </source>
</reference>
<gene>
    <name evidence="2" type="ORF">DCF15_09475</name>
</gene>
<sequence length="181" mass="19991">MTYTNQTNVETTNQADFATTDSATTAEQLKELRKEGSVRSQRIFKILRAAFTKTAAEVAAEIKDGRTVISPLAKEVSAKTVATVKEKGQQAADTVNQTWQQEAQTEDRTERFVKVVRSLANTLKQTFFPQAKQQAKKQADHLVELLRNRYAASSQRAAETATAPQSTPTVVDITSSVIEEN</sequence>
<comment type="caution">
    <text evidence="2">The sequence shown here is derived from an EMBL/GenBank/DDBJ whole genome shotgun (WGS) entry which is preliminary data.</text>
</comment>
<proteinExistence type="predicted"/>
<feature type="compositionally biased region" description="Polar residues" evidence="1">
    <location>
        <begin position="1"/>
        <end position="14"/>
    </location>
</feature>
<name>A0A2W4XFR2_9CYAN</name>
<accession>A0A2W4XFR2</accession>
<protein>
    <submittedName>
        <fullName evidence="2">Uncharacterized protein</fullName>
    </submittedName>
</protein>
<organism evidence="2 3">
    <name type="scientific">Phormidesmis priestleyi</name>
    <dbReference type="NCBI Taxonomy" id="268141"/>
    <lineage>
        <taxon>Bacteria</taxon>
        <taxon>Bacillati</taxon>
        <taxon>Cyanobacteriota</taxon>
        <taxon>Cyanophyceae</taxon>
        <taxon>Leptolyngbyales</taxon>
        <taxon>Leptolyngbyaceae</taxon>
        <taxon>Phormidesmis</taxon>
    </lineage>
</organism>
<reference evidence="3" key="1">
    <citation type="submission" date="2018-04" db="EMBL/GenBank/DDBJ databases">
        <authorList>
            <person name="Cornet L."/>
        </authorList>
    </citation>
    <scope>NUCLEOTIDE SEQUENCE [LARGE SCALE GENOMIC DNA]</scope>
</reference>
<dbReference type="Proteomes" id="UP000249794">
    <property type="component" value="Unassembled WGS sequence"/>
</dbReference>
<evidence type="ECO:0000256" key="1">
    <source>
        <dbReference type="SAM" id="MobiDB-lite"/>
    </source>
</evidence>
<evidence type="ECO:0000313" key="2">
    <source>
        <dbReference type="EMBL" id="PZO56103.1"/>
    </source>
</evidence>
<feature type="region of interest" description="Disordered" evidence="1">
    <location>
        <begin position="1"/>
        <end position="20"/>
    </location>
</feature>
<evidence type="ECO:0000313" key="3">
    <source>
        <dbReference type="Proteomes" id="UP000249794"/>
    </source>
</evidence>
<feature type="region of interest" description="Disordered" evidence="1">
    <location>
        <begin position="154"/>
        <end position="181"/>
    </location>
</feature>
<dbReference type="AlphaFoldDB" id="A0A2W4XFR2"/>